<evidence type="ECO:0000256" key="3">
    <source>
        <dbReference type="ARBA" id="ARBA00018596"/>
    </source>
</evidence>
<dbReference type="Pfam" id="PF04042">
    <property type="entry name" value="DNA_pol_E_B"/>
    <property type="match status" value="1"/>
</dbReference>
<comment type="similarity">
    <text evidence="2 6">Belongs to the DNA polymerase alpha subunit B family.</text>
</comment>
<dbReference type="Gene3D" id="3.60.21.60">
    <property type="match status" value="2"/>
</dbReference>
<accession>A0A8J5LKG1</accession>
<dbReference type="Pfam" id="PF22062">
    <property type="entry name" value="OB_DPOA2"/>
    <property type="match status" value="1"/>
</dbReference>
<dbReference type="GO" id="GO:0003677">
    <property type="term" value="F:DNA binding"/>
    <property type="evidence" value="ECO:0007669"/>
    <property type="project" value="InterPro"/>
</dbReference>
<dbReference type="PANTHER" id="PTHR23061:SF12">
    <property type="entry name" value="DNA POLYMERASE ALPHA SUBUNIT B"/>
    <property type="match status" value="1"/>
</dbReference>
<feature type="compositionally biased region" description="Polar residues" evidence="7">
    <location>
        <begin position="122"/>
        <end position="138"/>
    </location>
</feature>
<dbReference type="FunFam" id="3.60.21.60:FF:000004">
    <property type="entry name" value="DNA polymerase alpha subunit B"/>
    <property type="match status" value="1"/>
</dbReference>
<evidence type="ECO:0000313" key="11">
    <source>
        <dbReference type="EMBL" id="KAG6528886.1"/>
    </source>
</evidence>
<dbReference type="InterPro" id="IPR007185">
    <property type="entry name" value="DNA_pol_a/d/e_bsu"/>
</dbReference>
<evidence type="ECO:0000259" key="9">
    <source>
        <dbReference type="Pfam" id="PF08418"/>
    </source>
</evidence>
<evidence type="ECO:0000256" key="5">
    <source>
        <dbReference type="ARBA" id="ARBA00023242"/>
    </source>
</evidence>
<evidence type="ECO:0000256" key="6">
    <source>
        <dbReference type="PIRNR" id="PIRNR018300"/>
    </source>
</evidence>
<dbReference type="InterPro" id="IPR054300">
    <property type="entry name" value="OB_DPOA2"/>
</dbReference>
<keyword evidence="4 6" id="KW-0235">DNA replication</keyword>
<protein>
    <recommendedName>
        <fullName evidence="3 6">DNA polymerase alpha subunit B</fullName>
    </recommendedName>
</protein>
<evidence type="ECO:0000256" key="4">
    <source>
        <dbReference type="ARBA" id="ARBA00022705"/>
    </source>
</evidence>
<dbReference type="InterPro" id="IPR043034">
    <property type="entry name" value="DNA_pol_alpha_B_N_sf"/>
</dbReference>
<dbReference type="GO" id="GO:0005658">
    <property type="term" value="C:alpha DNA polymerase:primase complex"/>
    <property type="evidence" value="ECO:0007669"/>
    <property type="project" value="TreeGrafter"/>
</dbReference>
<evidence type="ECO:0000313" key="12">
    <source>
        <dbReference type="Proteomes" id="UP000734854"/>
    </source>
</evidence>
<keyword evidence="5 6" id="KW-0539">Nucleus</keyword>
<sequence length="618" mass="69282">MDQQIKAEFQSSGFKLDDDEQILDKCLSYCINYNLSASDLVSHWEIYYLNRQLTDWKVETAHMNGFLSYLRKEMMEKITKEEPRLHVYSSDDVEMLLGEDNNTDMGIIDDPSNQYERLGMDSNDSATTPRTNRNLSSSKDPKDINIRITPFGQRINKFTSQFLFNYQNSDNSLTSQELENMGDDVIRRVQPTERCNLQVHRLQPESGCRFMYDRTEDQFNYLANRIMKHAHAFTASGLYGEPTDATFASQKNILAVGMVCCDGEGHINEKSILLQGSIKHSGGQRVRLDLQKLPYFSLFPGQVIGVDGHNPSGHCLIASKVFDLVPNPPDVDCPPAKKLAIDLDHQTSSSESRVLSLLIAAGPFTTTDNLLFEPLTELLAYASRRQPQLVILMGPFIDSDHPEIKKGTVDREFDEIFRVEIIQKLEDYAKYMGSAAHVILLPSIRDAHHDFVFPQPAFDIHLTDDIKPQITCLPNPGFFSANEIAIGCCTVDILKQLSGEEISRIPIDTVSGDRMARLATHILRQQSFYPLHPPALGVPVDFSLAVEALEIPRNPDVLILPSDLAPFVKCLLLLGSDGEVECLCINPGRLAKGIGGGTFVELHYNRESDGTKASIIRI</sequence>
<dbReference type="Pfam" id="PF08418">
    <property type="entry name" value="Pol_alpha_B_N"/>
    <property type="match status" value="1"/>
</dbReference>
<dbReference type="GO" id="GO:0006270">
    <property type="term" value="P:DNA replication initiation"/>
    <property type="evidence" value="ECO:0007669"/>
    <property type="project" value="TreeGrafter"/>
</dbReference>
<dbReference type="InterPro" id="IPR016722">
    <property type="entry name" value="DNA_pol_alpha_bsu"/>
</dbReference>
<comment type="subcellular location">
    <subcellularLocation>
        <location evidence="1 6">Nucleus</location>
    </subcellularLocation>
</comment>
<feature type="domain" description="DNA polymerase alpha subunit B OB" evidence="10">
    <location>
        <begin position="241"/>
        <end position="324"/>
    </location>
</feature>
<comment type="caution">
    <text evidence="11">The sequence shown here is derived from an EMBL/GenBank/DDBJ whole genome shotgun (WGS) entry which is preliminary data.</text>
</comment>
<proteinExistence type="inferred from homology"/>
<evidence type="ECO:0000259" key="10">
    <source>
        <dbReference type="Pfam" id="PF22062"/>
    </source>
</evidence>
<feature type="domain" description="DNA polymerase alpha subunit B N-terminal" evidence="9">
    <location>
        <begin position="3"/>
        <end position="52"/>
    </location>
</feature>
<comment type="function">
    <text evidence="6">Accessory subunit of the DNA polymerase alpha complex (also known as the alpha DNA polymerase-primase complex) which plays an essential role in the initiation of DNA synthesis.</text>
</comment>
<feature type="domain" description="DNA polymerase alpha/delta/epsilon subunit B" evidence="8">
    <location>
        <begin position="358"/>
        <end position="569"/>
    </location>
</feature>
<name>A0A8J5LKG1_ZINOF</name>
<dbReference type="Proteomes" id="UP000734854">
    <property type="component" value="Unassembled WGS sequence"/>
</dbReference>
<keyword evidence="12" id="KW-1185">Reference proteome</keyword>
<dbReference type="PANTHER" id="PTHR23061">
    <property type="entry name" value="DNA POLYMERASE 2 ALPHA 70 KDA SUBUNIT"/>
    <property type="match status" value="1"/>
</dbReference>
<organism evidence="11 12">
    <name type="scientific">Zingiber officinale</name>
    <name type="common">Ginger</name>
    <name type="synonym">Amomum zingiber</name>
    <dbReference type="NCBI Taxonomy" id="94328"/>
    <lineage>
        <taxon>Eukaryota</taxon>
        <taxon>Viridiplantae</taxon>
        <taxon>Streptophyta</taxon>
        <taxon>Embryophyta</taxon>
        <taxon>Tracheophyta</taxon>
        <taxon>Spermatophyta</taxon>
        <taxon>Magnoliopsida</taxon>
        <taxon>Liliopsida</taxon>
        <taxon>Zingiberales</taxon>
        <taxon>Zingiberaceae</taxon>
        <taxon>Zingiber</taxon>
    </lineage>
</organism>
<dbReference type="Gene3D" id="1.10.8.530">
    <property type="entry name" value="DNA polymerase alpha-primase, subunit B, N-terminal domain"/>
    <property type="match status" value="1"/>
</dbReference>
<dbReference type="PIRSF" id="PIRSF018300">
    <property type="entry name" value="DNA_pol_alph_2"/>
    <property type="match status" value="1"/>
</dbReference>
<evidence type="ECO:0000256" key="7">
    <source>
        <dbReference type="SAM" id="MobiDB-lite"/>
    </source>
</evidence>
<gene>
    <name evidence="11" type="ORF">ZIOFF_011078</name>
</gene>
<reference evidence="11 12" key="1">
    <citation type="submission" date="2020-08" db="EMBL/GenBank/DDBJ databases">
        <title>Plant Genome Project.</title>
        <authorList>
            <person name="Zhang R.-G."/>
        </authorList>
    </citation>
    <scope>NUCLEOTIDE SEQUENCE [LARGE SCALE GENOMIC DNA]</scope>
    <source>
        <tissue evidence="11">Rhizome</tissue>
    </source>
</reference>
<dbReference type="AlphaFoldDB" id="A0A8J5LKG1"/>
<evidence type="ECO:0000256" key="2">
    <source>
        <dbReference type="ARBA" id="ARBA00007299"/>
    </source>
</evidence>
<evidence type="ECO:0000256" key="1">
    <source>
        <dbReference type="ARBA" id="ARBA00004123"/>
    </source>
</evidence>
<evidence type="ECO:0000259" key="8">
    <source>
        <dbReference type="Pfam" id="PF04042"/>
    </source>
</evidence>
<feature type="region of interest" description="Disordered" evidence="7">
    <location>
        <begin position="101"/>
        <end position="143"/>
    </location>
</feature>
<dbReference type="InterPro" id="IPR013627">
    <property type="entry name" value="Pol_alpha_B_N"/>
</dbReference>
<dbReference type="EMBL" id="JACMSC010000003">
    <property type="protein sequence ID" value="KAG6528886.1"/>
    <property type="molecule type" value="Genomic_DNA"/>
</dbReference>